<dbReference type="SMART" id="SM00850">
    <property type="entry name" value="LytTR"/>
    <property type="match status" value="1"/>
</dbReference>
<dbReference type="SUPFAM" id="SSF52172">
    <property type="entry name" value="CheY-like"/>
    <property type="match status" value="1"/>
</dbReference>
<dbReference type="PROSITE" id="PS50110">
    <property type="entry name" value="RESPONSE_REGULATORY"/>
    <property type="match status" value="1"/>
</dbReference>
<feature type="domain" description="Response regulatory" evidence="3">
    <location>
        <begin position="7"/>
        <end position="121"/>
    </location>
</feature>
<dbReference type="EMBL" id="PXNP01000013">
    <property type="protein sequence ID" value="PSF12289.1"/>
    <property type="molecule type" value="Genomic_DNA"/>
</dbReference>
<dbReference type="InterPro" id="IPR046947">
    <property type="entry name" value="LytR-like"/>
</dbReference>
<dbReference type="Gene3D" id="3.40.50.2300">
    <property type="match status" value="1"/>
</dbReference>
<keyword evidence="1" id="KW-0902">Two-component regulatory system</keyword>
<dbReference type="GO" id="GO:0003677">
    <property type="term" value="F:DNA binding"/>
    <property type="evidence" value="ECO:0007669"/>
    <property type="project" value="UniProtKB-KW"/>
</dbReference>
<dbReference type="AlphaFoldDB" id="A0A2T1KQ64"/>
<dbReference type="PANTHER" id="PTHR37299:SF1">
    <property type="entry name" value="STAGE 0 SPORULATION PROTEIN A HOMOLOG"/>
    <property type="match status" value="1"/>
</dbReference>
<keyword evidence="5" id="KW-0238">DNA-binding</keyword>
<feature type="domain" description="HTH LytTR-type" evidence="4">
    <location>
        <begin position="142"/>
        <end position="246"/>
    </location>
</feature>
<gene>
    <name evidence="5" type="ORF">C7H09_03510</name>
</gene>
<comment type="caution">
    <text evidence="5">The sequence shown here is derived from an EMBL/GenBank/DDBJ whole genome shotgun (WGS) entry which is preliminary data.</text>
</comment>
<evidence type="ECO:0000313" key="6">
    <source>
        <dbReference type="Proteomes" id="UP000239866"/>
    </source>
</evidence>
<dbReference type="Pfam" id="PF00072">
    <property type="entry name" value="Response_reg"/>
    <property type="match status" value="1"/>
</dbReference>
<accession>A0A2T1KQ64</accession>
<organism evidence="5 6">
    <name type="scientific">Marinobacter fuscus</name>
    <dbReference type="NCBI Taxonomy" id="2109942"/>
    <lineage>
        <taxon>Bacteria</taxon>
        <taxon>Pseudomonadati</taxon>
        <taxon>Pseudomonadota</taxon>
        <taxon>Gammaproteobacteria</taxon>
        <taxon>Pseudomonadales</taxon>
        <taxon>Marinobacteraceae</taxon>
        <taxon>Marinobacter</taxon>
    </lineage>
</organism>
<proteinExistence type="predicted"/>
<name>A0A2T1KQ64_9GAMM</name>
<evidence type="ECO:0000259" key="4">
    <source>
        <dbReference type="PROSITE" id="PS50930"/>
    </source>
</evidence>
<dbReference type="InterPro" id="IPR007492">
    <property type="entry name" value="LytTR_DNA-bd_dom"/>
</dbReference>
<protein>
    <submittedName>
        <fullName evidence="5">DNA-binding response regulator</fullName>
    </submittedName>
</protein>
<dbReference type="SMART" id="SM00448">
    <property type="entry name" value="REC"/>
    <property type="match status" value="1"/>
</dbReference>
<dbReference type="RefSeq" id="WP_106761247.1">
    <property type="nucleotide sequence ID" value="NZ_PXNP01000013.1"/>
</dbReference>
<evidence type="ECO:0000256" key="2">
    <source>
        <dbReference type="PROSITE-ProRule" id="PRU00169"/>
    </source>
</evidence>
<evidence type="ECO:0000256" key="1">
    <source>
        <dbReference type="ARBA" id="ARBA00023012"/>
    </source>
</evidence>
<sequence length="251" mass="28360">MDSTHKRILIVDDEPLARQRLQRLLDALPDYRVCGEAVDGNDALRQIAELDPDIVLLDIRMPGLDGMETADRLARLQSPPALIFCTAYDHYAIQAFDVRAIAYLLKPVRREALADALARTGQVNRVQLQALQQVPEPAVGQLAVKTHRGTELINLNELQYCEADQKYVTLHHSQGETVCDYTLKELEQAYPNHLIRIHRHTLVGTRFIRGLRRSNDGQTLLALTCGDTLLTVSRRHAAGIRQWLQEHQPSP</sequence>
<dbReference type="Pfam" id="PF04397">
    <property type="entry name" value="LytTR"/>
    <property type="match status" value="1"/>
</dbReference>
<dbReference type="Proteomes" id="UP000239866">
    <property type="component" value="Unassembled WGS sequence"/>
</dbReference>
<dbReference type="PROSITE" id="PS50930">
    <property type="entry name" value="HTH_LYTTR"/>
    <property type="match status" value="1"/>
</dbReference>
<keyword evidence="6" id="KW-1185">Reference proteome</keyword>
<dbReference type="PANTHER" id="PTHR37299">
    <property type="entry name" value="TRANSCRIPTIONAL REGULATOR-RELATED"/>
    <property type="match status" value="1"/>
</dbReference>
<feature type="modified residue" description="4-aspartylphosphate" evidence="2">
    <location>
        <position position="58"/>
    </location>
</feature>
<dbReference type="Gene3D" id="2.40.50.1020">
    <property type="entry name" value="LytTr DNA-binding domain"/>
    <property type="match status" value="1"/>
</dbReference>
<dbReference type="InterPro" id="IPR011006">
    <property type="entry name" value="CheY-like_superfamily"/>
</dbReference>
<evidence type="ECO:0000313" key="5">
    <source>
        <dbReference type="EMBL" id="PSF12289.1"/>
    </source>
</evidence>
<evidence type="ECO:0000259" key="3">
    <source>
        <dbReference type="PROSITE" id="PS50110"/>
    </source>
</evidence>
<dbReference type="GO" id="GO:0000156">
    <property type="term" value="F:phosphorelay response regulator activity"/>
    <property type="evidence" value="ECO:0007669"/>
    <property type="project" value="InterPro"/>
</dbReference>
<dbReference type="InterPro" id="IPR001789">
    <property type="entry name" value="Sig_transdc_resp-reg_receiver"/>
</dbReference>
<dbReference type="OrthoDB" id="236568at2"/>
<keyword evidence="2" id="KW-0597">Phosphoprotein</keyword>
<reference evidence="5 6" key="1">
    <citation type="submission" date="2018-03" db="EMBL/GenBank/DDBJ databases">
        <title>Marinobacter brunus sp. nov., a marine bacterium of Gamma-proteobacteria isolated from the surface seawater of the South China Sea.</title>
        <authorList>
            <person name="Cheng H."/>
            <person name="Wu Y.-H."/>
            <person name="Xamxidin M."/>
            <person name="Xu X.-W."/>
        </authorList>
    </citation>
    <scope>NUCLEOTIDE SEQUENCE [LARGE SCALE GENOMIC DNA]</scope>
    <source>
        <strain evidence="5 6">NH169-3</strain>
    </source>
</reference>